<gene>
    <name evidence="2" type="ORF">VZD24_12790</name>
    <name evidence="1" type="ORF">VZD85_13205</name>
</gene>
<evidence type="ECO:0000313" key="2">
    <source>
        <dbReference type="EMBL" id="MEM0574395.1"/>
    </source>
</evidence>
<evidence type="ECO:0000313" key="1">
    <source>
        <dbReference type="EMBL" id="MEM0519314.1"/>
    </source>
</evidence>
<dbReference type="PROSITE" id="PS51257">
    <property type="entry name" value="PROKAR_LIPOPROTEIN"/>
    <property type="match status" value="1"/>
</dbReference>
<dbReference type="EMBL" id="JBANCF010000012">
    <property type="protein sequence ID" value="MEM0574395.1"/>
    <property type="molecule type" value="Genomic_DNA"/>
</dbReference>
<evidence type="ECO:0000313" key="3">
    <source>
        <dbReference type="Proteomes" id="UP001388259"/>
    </source>
</evidence>
<dbReference type="Proteomes" id="UP001388259">
    <property type="component" value="Unassembled WGS sequence"/>
</dbReference>
<protein>
    <submittedName>
        <fullName evidence="1">Uncharacterized protein</fullName>
    </submittedName>
</protein>
<comment type="caution">
    <text evidence="1">The sequence shown here is derived from an EMBL/GenBank/DDBJ whole genome shotgun (WGS) entry which is preliminary data.</text>
</comment>
<name>A0AB35YZ04_9FLAO</name>
<reference evidence="1 4" key="1">
    <citation type="submission" date="2024-01" db="EMBL/GenBank/DDBJ databases">
        <title>Aequorivita flavus sp. nov., isolated from deep-sea sediment.</title>
        <authorList>
            <person name="Chen X."/>
        </authorList>
    </citation>
    <scope>NUCLEOTIDE SEQUENCE</scope>
    <source>
        <strain evidence="1">MCCC 1A16923</strain>
        <strain evidence="2 4">MCCC 1A16935</strain>
    </source>
</reference>
<accession>A0AB35YZ04</accession>
<sequence>MKAVFLVLYMAILIGCSKKDDTGEQFVFDLAVNLSIKNEAGDDMLDPNNPNSYKLNDIKTYHLIDGEEVWAIADNVISQNNEGAFIFTTFVNYEGNYEYPITYIDWDETDRDTIKAEIYRTERQIRVIKIWYNEELKWDVENGGGPEFTIIK</sequence>
<dbReference type="AlphaFoldDB" id="A0AB35YZ04"/>
<dbReference type="RefSeq" id="WP_342687835.1">
    <property type="nucleotide sequence ID" value="NZ_JAZBJM010000011.1"/>
</dbReference>
<proteinExistence type="predicted"/>
<dbReference type="EMBL" id="JAZBJM010000011">
    <property type="protein sequence ID" value="MEM0519314.1"/>
    <property type="molecule type" value="Genomic_DNA"/>
</dbReference>
<dbReference type="Proteomes" id="UP001390963">
    <property type="component" value="Unassembled WGS sequence"/>
</dbReference>
<keyword evidence="4" id="KW-1185">Reference proteome</keyword>
<evidence type="ECO:0000313" key="4">
    <source>
        <dbReference type="Proteomes" id="UP001390963"/>
    </source>
</evidence>
<organism evidence="1 3">
    <name type="scientific">Aequorivita flava</name>
    <dbReference type="NCBI Taxonomy" id="3114371"/>
    <lineage>
        <taxon>Bacteria</taxon>
        <taxon>Pseudomonadati</taxon>
        <taxon>Bacteroidota</taxon>
        <taxon>Flavobacteriia</taxon>
        <taxon>Flavobacteriales</taxon>
        <taxon>Flavobacteriaceae</taxon>
        <taxon>Aequorivita</taxon>
    </lineage>
</organism>